<keyword evidence="1" id="KW-0812">Transmembrane</keyword>
<gene>
    <name evidence="2" type="ORF">S06H3_64030</name>
</gene>
<dbReference type="EMBL" id="BARV01042639">
    <property type="protein sequence ID" value="GAI49572.1"/>
    <property type="molecule type" value="Genomic_DNA"/>
</dbReference>
<keyword evidence="1" id="KW-1133">Transmembrane helix</keyword>
<name>X1NZV8_9ZZZZ</name>
<feature type="transmembrane region" description="Helical" evidence="1">
    <location>
        <begin position="20"/>
        <end position="43"/>
    </location>
</feature>
<accession>X1NZV8</accession>
<feature type="non-terminal residue" evidence="2">
    <location>
        <position position="1"/>
    </location>
</feature>
<dbReference type="AlphaFoldDB" id="X1NZV8"/>
<comment type="caution">
    <text evidence="2">The sequence shown here is derived from an EMBL/GenBank/DDBJ whole genome shotgun (WGS) entry which is preliminary data.</text>
</comment>
<keyword evidence="1" id="KW-0472">Membrane</keyword>
<reference evidence="2" key="1">
    <citation type="journal article" date="2014" name="Front. Microbiol.">
        <title>High frequency of phylogenetically diverse reductive dehalogenase-homologous genes in deep subseafloor sedimentary metagenomes.</title>
        <authorList>
            <person name="Kawai M."/>
            <person name="Futagami T."/>
            <person name="Toyoda A."/>
            <person name="Takaki Y."/>
            <person name="Nishi S."/>
            <person name="Hori S."/>
            <person name="Arai W."/>
            <person name="Tsubouchi T."/>
            <person name="Morono Y."/>
            <person name="Uchiyama I."/>
            <person name="Ito T."/>
            <person name="Fujiyama A."/>
            <person name="Inagaki F."/>
            <person name="Takami H."/>
        </authorList>
    </citation>
    <scope>NUCLEOTIDE SEQUENCE</scope>
    <source>
        <strain evidence="2">Expedition CK06-06</strain>
    </source>
</reference>
<organism evidence="2">
    <name type="scientific">marine sediment metagenome</name>
    <dbReference type="NCBI Taxonomy" id="412755"/>
    <lineage>
        <taxon>unclassified sequences</taxon>
        <taxon>metagenomes</taxon>
        <taxon>ecological metagenomes</taxon>
    </lineage>
</organism>
<evidence type="ECO:0000256" key="1">
    <source>
        <dbReference type="SAM" id="Phobius"/>
    </source>
</evidence>
<evidence type="ECO:0000313" key="2">
    <source>
        <dbReference type="EMBL" id="GAI49572.1"/>
    </source>
</evidence>
<proteinExistence type="predicted"/>
<feature type="transmembrane region" description="Helical" evidence="1">
    <location>
        <begin position="55"/>
        <end position="78"/>
    </location>
</feature>
<protein>
    <submittedName>
        <fullName evidence="2">Uncharacterized protein</fullName>
    </submittedName>
</protein>
<feature type="transmembrane region" description="Helical" evidence="1">
    <location>
        <begin position="90"/>
        <end position="109"/>
    </location>
</feature>
<sequence length="112" mass="12581">LNWLASIMDWDILFLIPMPWASPVLAPVLISVTLLIFAIIILYRSCLARPIKVSPIQWLGFILAGLVVVVSFCIAGLHITEPDFQSHFHWPIFALGEILAIALFLRCLLKSK</sequence>